<evidence type="ECO:0000256" key="9">
    <source>
        <dbReference type="RuleBase" id="RU369031"/>
    </source>
</evidence>
<evidence type="ECO:0000256" key="6">
    <source>
        <dbReference type="ARBA" id="ARBA00023242"/>
    </source>
</evidence>
<dbReference type="GO" id="GO:0004722">
    <property type="term" value="F:protein serine/threonine phosphatase activity"/>
    <property type="evidence" value="ECO:0007669"/>
    <property type="project" value="UniProtKB-UniRule"/>
</dbReference>
<evidence type="ECO:0000256" key="3">
    <source>
        <dbReference type="ARBA" id="ARBA00022664"/>
    </source>
</evidence>
<comment type="function">
    <text evidence="9">Protein phosphatase that catalyzes the dephosphorylation of the C-terminal domain of RNA polymerase II. Plays a role in RNA processing and termination.</text>
</comment>
<dbReference type="Proteomes" id="UP000285060">
    <property type="component" value="Unassembled WGS sequence"/>
</dbReference>
<comment type="catalytic activity">
    <reaction evidence="8 9">
        <text>O-phospho-L-threonyl-[protein] + H2O = L-threonyl-[protein] + phosphate</text>
        <dbReference type="Rhea" id="RHEA:47004"/>
        <dbReference type="Rhea" id="RHEA-COMP:11060"/>
        <dbReference type="Rhea" id="RHEA-COMP:11605"/>
        <dbReference type="ChEBI" id="CHEBI:15377"/>
        <dbReference type="ChEBI" id="CHEBI:30013"/>
        <dbReference type="ChEBI" id="CHEBI:43474"/>
        <dbReference type="ChEBI" id="CHEBI:61977"/>
        <dbReference type="EC" id="3.1.3.16"/>
    </reaction>
</comment>
<name>A0A418ANB1_9STRA</name>
<keyword evidence="11" id="KW-1185">Reference proteome</keyword>
<organism evidence="10 11">
    <name type="scientific">Aphanomyces invadans</name>
    <dbReference type="NCBI Taxonomy" id="157072"/>
    <lineage>
        <taxon>Eukaryota</taxon>
        <taxon>Sar</taxon>
        <taxon>Stramenopiles</taxon>
        <taxon>Oomycota</taxon>
        <taxon>Saprolegniomycetes</taxon>
        <taxon>Saprolegniales</taxon>
        <taxon>Verrucalvaceae</taxon>
        <taxon>Aphanomyces</taxon>
    </lineage>
</organism>
<gene>
    <name evidence="10" type="ORF">DYB32_007525</name>
</gene>
<dbReference type="EMBL" id="QUSY01000976">
    <property type="protein sequence ID" value="RHY26532.1"/>
    <property type="molecule type" value="Genomic_DNA"/>
</dbReference>
<evidence type="ECO:0000256" key="8">
    <source>
        <dbReference type="ARBA" id="ARBA00048336"/>
    </source>
</evidence>
<proteinExistence type="inferred from homology"/>
<keyword evidence="5 9" id="KW-0904">Protein phosphatase</keyword>
<keyword evidence="4 9" id="KW-0378">Hydrolase</keyword>
<dbReference type="PANTHER" id="PTHR20383">
    <property type="entry name" value="RNA POLYMERASE II SUBUNIT A C-TERMINAL DOMAIN PHOSPHATASE"/>
    <property type="match status" value="1"/>
</dbReference>
<reference evidence="10 11" key="1">
    <citation type="submission" date="2018-08" db="EMBL/GenBank/DDBJ databases">
        <title>Aphanomyces genome sequencing and annotation.</title>
        <authorList>
            <person name="Minardi D."/>
            <person name="Oidtmann B."/>
            <person name="Van Der Giezen M."/>
            <person name="Studholme D.J."/>
        </authorList>
    </citation>
    <scope>NUCLEOTIDE SEQUENCE [LARGE SCALE GENOMIC DNA]</scope>
    <source>
        <strain evidence="10 11">NJM0002</strain>
    </source>
</reference>
<evidence type="ECO:0000256" key="5">
    <source>
        <dbReference type="ARBA" id="ARBA00022912"/>
    </source>
</evidence>
<evidence type="ECO:0000256" key="7">
    <source>
        <dbReference type="ARBA" id="ARBA00047761"/>
    </source>
</evidence>
<protein>
    <recommendedName>
        <fullName evidence="9">RNA polymerase II subunit A C-terminal domain phosphatase SSU72</fullName>
        <shortName evidence="9">CTD phosphatase SSU72</shortName>
        <ecNumber evidence="9">3.1.3.16</ecNumber>
    </recommendedName>
</protein>
<evidence type="ECO:0000256" key="4">
    <source>
        <dbReference type="ARBA" id="ARBA00022801"/>
    </source>
</evidence>
<dbReference type="GO" id="GO:0006397">
    <property type="term" value="P:mRNA processing"/>
    <property type="evidence" value="ECO:0007669"/>
    <property type="project" value="UniProtKB-KW"/>
</dbReference>
<comment type="caution">
    <text evidence="10">The sequence shown here is derived from an EMBL/GenBank/DDBJ whole genome shotgun (WGS) entry which is preliminary data.</text>
</comment>
<dbReference type="AlphaFoldDB" id="A0A418ANB1"/>
<comment type="subcellular location">
    <subcellularLocation>
        <location evidence="1 9">Nucleus</location>
    </subcellularLocation>
</comment>
<evidence type="ECO:0000256" key="2">
    <source>
        <dbReference type="ARBA" id="ARBA00008978"/>
    </source>
</evidence>
<keyword evidence="3 9" id="KW-0507">mRNA processing</keyword>
<sequence length="158" mass="18494">MVRFPGPNLYEPRIFPFFTPYEVMYRELKSENEPLFRRNGVLAMLERDIITKKAPQKWQDNTVDDLAKLDVILCFEDRIFDIVMEDLQLRKPKDFRPLHLICLNIKDTPEDAKIGGSLALDLCKMINHLPDLEDGIPQAIEAFETQKQLKLLYAPLYI</sequence>
<dbReference type="EC" id="3.1.3.16" evidence="9"/>
<comment type="catalytic activity">
    <reaction evidence="7 9">
        <text>O-phospho-L-seryl-[protein] + H2O = L-seryl-[protein] + phosphate</text>
        <dbReference type="Rhea" id="RHEA:20629"/>
        <dbReference type="Rhea" id="RHEA-COMP:9863"/>
        <dbReference type="Rhea" id="RHEA-COMP:11604"/>
        <dbReference type="ChEBI" id="CHEBI:15377"/>
        <dbReference type="ChEBI" id="CHEBI:29999"/>
        <dbReference type="ChEBI" id="CHEBI:43474"/>
        <dbReference type="ChEBI" id="CHEBI:83421"/>
        <dbReference type="EC" id="3.1.3.16"/>
    </reaction>
</comment>
<evidence type="ECO:0000256" key="1">
    <source>
        <dbReference type="ARBA" id="ARBA00004123"/>
    </source>
</evidence>
<comment type="similarity">
    <text evidence="2 9">Belongs to the SSU72 phosphatase family.</text>
</comment>
<accession>A0A418ANB1</accession>
<dbReference type="VEuPathDB" id="FungiDB:H310_06968"/>
<dbReference type="GO" id="GO:0005634">
    <property type="term" value="C:nucleus"/>
    <property type="evidence" value="ECO:0007669"/>
    <property type="project" value="UniProtKB-SubCell"/>
</dbReference>
<evidence type="ECO:0000313" key="11">
    <source>
        <dbReference type="Proteomes" id="UP000285060"/>
    </source>
</evidence>
<dbReference type="InterPro" id="IPR006811">
    <property type="entry name" value="RNA_pol_II_suA"/>
</dbReference>
<evidence type="ECO:0000313" key="10">
    <source>
        <dbReference type="EMBL" id="RHY26532.1"/>
    </source>
</evidence>
<keyword evidence="6 9" id="KW-0539">Nucleus</keyword>
<dbReference type="Gene3D" id="3.40.50.2300">
    <property type="match status" value="1"/>
</dbReference>
<dbReference type="Pfam" id="PF04722">
    <property type="entry name" value="Ssu72"/>
    <property type="match status" value="1"/>
</dbReference>